<evidence type="ECO:0000256" key="6">
    <source>
        <dbReference type="SAM" id="MobiDB-lite"/>
    </source>
</evidence>
<proteinExistence type="predicted"/>
<feature type="domain" description="C3H1-type" evidence="7">
    <location>
        <begin position="635"/>
        <end position="663"/>
    </location>
</feature>
<feature type="compositionally biased region" description="Low complexity" evidence="6">
    <location>
        <begin position="227"/>
        <end position="240"/>
    </location>
</feature>
<dbReference type="PANTHER" id="PTHR12547:SF18">
    <property type="entry name" value="PROTEIN TIS11"/>
    <property type="match status" value="1"/>
</dbReference>
<dbReference type="EMBL" id="JABXXO010000001">
    <property type="protein sequence ID" value="KAF7784716.1"/>
    <property type="molecule type" value="Genomic_DNA"/>
</dbReference>
<protein>
    <recommendedName>
        <fullName evidence="7">C3H1-type domain-containing protein</fullName>
    </recommendedName>
</protein>
<dbReference type="GO" id="GO:0008270">
    <property type="term" value="F:zinc ion binding"/>
    <property type="evidence" value="ECO:0007669"/>
    <property type="project" value="UniProtKB-KW"/>
</dbReference>
<evidence type="ECO:0000256" key="3">
    <source>
        <dbReference type="ARBA" id="ARBA00022771"/>
    </source>
</evidence>
<evidence type="ECO:0000256" key="4">
    <source>
        <dbReference type="ARBA" id="ARBA00022833"/>
    </source>
</evidence>
<dbReference type="FunFam" id="4.10.1000.10:FF:000002">
    <property type="entry name" value="Zinc finger protein 36, C3H1 type-like 1"/>
    <property type="match status" value="1"/>
</dbReference>
<evidence type="ECO:0000256" key="5">
    <source>
        <dbReference type="PROSITE-ProRule" id="PRU00723"/>
    </source>
</evidence>
<dbReference type="Proteomes" id="UP000629468">
    <property type="component" value="Unassembled WGS sequence"/>
</dbReference>
<dbReference type="InterPro" id="IPR045877">
    <property type="entry name" value="ZFP36-like"/>
</dbReference>
<dbReference type="PROSITE" id="PS50103">
    <property type="entry name" value="ZF_C3H1"/>
    <property type="match status" value="2"/>
</dbReference>
<evidence type="ECO:0000313" key="9">
    <source>
        <dbReference type="Proteomes" id="UP000629468"/>
    </source>
</evidence>
<dbReference type="Pfam" id="PF00642">
    <property type="entry name" value="zf-CCCH"/>
    <property type="match status" value="2"/>
</dbReference>
<feature type="zinc finger region" description="C3H1-type" evidence="5">
    <location>
        <begin position="597"/>
        <end position="625"/>
    </location>
</feature>
<feature type="region of interest" description="Disordered" evidence="6">
    <location>
        <begin position="853"/>
        <end position="904"/>
    </location>
</feature>
<feature type="zinc finger region" description="C3H1-type" evidence="5">
    <location>
        <begin position="635"/>
        <end position="663"/>
    </location>
</feature>
<evidence type="ECO:0000256" key="1">
    <source>
        <dbReference type="ARBA" id="ARBA00022723"/>
    </source>
</evidence>
<dbReference type="GO" id="GO:0003729">
    <property type="term" value="F:mRNA binding"/>
    <property type="evidence" value="ECO:0007669"/>
    <property type="project" value="InterPro"/>
</dbReference>
<dbReference type="InterPro" id="IPR000571">
    <property type="entry name" value="Znf_CCCH"/>
</dbReference>
<keyword evidence="3 5" id="KW-0863">Zinc-finger</keyword>
<dbReference type="AlphaFoldDB" id="A0A8H7FBM7"/>
<feature type="compositionally biased region" description="Polar residues" evidence="6">
    <location>
        <begin position="241"/>
        <end position="250"/>
    </location>
</feature>
<feature type="region of interest" description="Disordered" evidence="6">
    <location>
        <begin position="565"/>
        <end position="593"/>
    </location>
</feature>
<accession>A0A8H7FBM7</accession>
<dbReference type="SUPFAM" id="SSF90229">
    <property type="entry name" value="CCCH zinc finger"/>
    <property type="match status" value="2"/>
</dbReference>
<keyword evidence="1 5" id="KW-0479">Metal-binding</keyword>
<evidence type="ECO:0000313" key="8">
    <source>
        <dbReference type="EMBL" id="KAF7784716.1"/>
    </source>
</evidence>
<feature type="region of interest" description="Disordered" evidence="6">
    <location>
        <begin position="211"/>
        <end position="285"/>
    </location>
</feature>
<organism evidence="8 9">
    <name type="scientific">Agaricus bisporus var. burnettii</name>
    <dbReference type="NCBI Taxonomy" id="192524"/>
    <lineage>
        <taxon>Eukaryota</taxon>
        <taxon>Fungi</taxon>
        <taxon>Dikarya</taxon>
        <taxon>Basidiomycota</taxon>
        <taxon>Agaricomycotina</taxon>
        <taxon>Agaricomycetes</taxon>
        <taxon>Agaricomycetidae</taxon>
        <taxon>Agaricales</taxon>
        <taxon>Agaricineae</taxon>
        <taxon>Agaricaceae</taxon>
        <taxon>Agaricus</taxon>
    </lineage>
</organism>
<evidence type="ECO:0000259" key="7">
    <source>
        <dbReference type="PROSITE" id="PS50103"/>
    </source>
</evidence>
<comment type="caution">
    <text evidence="8">The sequence shown here is derived from an EMBL/GenBank/DDBJ whole genome shotgun (WGS) entry which is preliminary data.</text>
</comment>
<feature type="region of interest" description="Disordered" evidence="6">
    <location>
        <begin position="1"/>
        <end position="31"/>
    </location>
</feature>
<gene>
    <name evidence="8" type="ORF">Agabi119p4_881</name>
</gene>
<feature type="compositionally biased region" description="Polar residues" evidence="6">
    <location>
        <begin position="685"/>
        <end position="698"/>
    </location>
</feature>
<reference evidence="8 9" key="1">
    <citation type="journal article" name="Sci. Rep.">
        <title>Telomere-to-telomere assembled and centromere annotated genomes of the two main subspecies of the button mushroom Agaricus bisporus reveal especially polymorphic chromosome ends.</title>
        <authorList>
            <person name="Sonnenberg A.S.M."/>
            <person name="Sedaghat-Telgerd N."/>
            <person name="Lavrijssen B."/>
            <person name="Ohm R.A."/>
            <person name="Hendrickx P.M."/>
            <person name="Scholtmeijer K."/>
            <person name="Baars J.J.P."/>
            <person name="van Peer A."/>
        </authorList>
    </citation>
    <scope>NUCLEOTIDE SEQUENCE [LARGE SCALE GENOMIC DNA]</scope>
    <source>
        <strain evidence="8 9">H119_p4</strain>
    </source>
</reference>
<feature type="compositionally biased region" description="Polar residues" evidence="6">
    <location>
        <begin position="856"/>
        <end position="888"/>
    </location>
</feature>
<dbReference type="SMART" id="SM00356">
    <property type="entry name" value="ZnF_C3H1"/>
    <property type="match status" value="2"/>
</dbReference>
<dbReference type="InterPro" id="IPR036855">
    <property type="entry name" value="Znf_CCCH_sf"/>
</dbReference>
<feature type="compositionally biased region" description="Polar residues" evidence="6">
    <location>
        <begin position="667"/>
        <end position="676"/>
    </location>
</feature>
<evidence type="ECO:0000256" key="2">
    <source>
        <dbReference type="ARBA" id="ARBA00022737"/>
    </source>
</evidence>
<sequence>MDHDGAKLTDLGNNGSLNAGTQSRLGEPKRPGGTLRAIKSFKEAACRLPCSFFLTFTFLRFLFIHICPKHHLSIAHPALLCLIYVTTQLQIFPQDSVLTPISSSSFHFNLLGFQEDYNPLIKDLHLTTSHHDPDDYTVQLTPARTSISNQNSKFPDMPTRTDTIATDLSRPAAQHWRLNSSAHIVDADHTPSGWGLADELVRLQIADVGKDNDDLNRPIRTPPKTKLSSSVSHLNESSPLDTSSNTSLGSSPHLPDHQLNVTHSRDSSTDSTTSGSHDSSPGVKNHVLLNHNLHSTAIEPKERPHSFSGGLSSADLRRLQQMGDAADEPGLQQWSSNHLRENGSLPSEQPMYPTLSQIHRPQPLSHSQLFDYRNAMSPAASDRDEPQIDYNLSQHYPTVPQGLPMTALPPHPSFVAGRLNNVVPNVGYRQPPRGFPQQPLLPNPSPLAFPVGHHTSHLSLGNTQQLYEMMIPSAPDSHPAVARVQQQHNVFRGGHHHSASDPSAMRDANSHSILNGIHSFNPGLYPPTLHPSMPVFTNQFYATQDAVNARMGDLSGGQFAANYIPSQNTGTEASSTTPTAGTSGQPGPSANNRKLGLYKTELCRSWEEKGTCRYAAKCQFAHGEDELRKVSRHPKYKTEICRTFWVSGSCPYGKRCCFIHTELPTNGQSPASSGSDNPPEARPRSMSTNSDPNDSSVSLLARISAKRTESNGNGLTTPVDLNKNGFQFGRPSNGKLRVDTTVPLTKQNKSAYPSFTSNGILMPANDQTTPQDPAPVTAGPDLGTQRNARLDIVGFSNATPKKAAAGSSIRHSFNGTEGDLNLGSVPTGHNYTLSTGEVSSHVNPTPRLNGHVRTGSAGNWPSFTRSQLANSSYPGSSSPATDRTSSHWNDVAIGPTRLHEKAWA</sequence>
<feature type="compositionally biased region" description="Low complexity" evidence="6">
    <location>
        <begin position="269"/>
        <end position="280"/>
    </location>
</feature>
<keyword evidence="4 5" id="KW-0862">Zinc</keyword>
<dbReference type="PANTHER" id="PTHR12547">
    <property type="entry name" value="CCCH ZINC FINGER/TIS11-RELATED"/>
    <property type="match status" value="1"/>
</dbReference>
<feature type="region of interest" description="Disordered" evidence="6">
    <location>
        <begin position="667"/>
        <end position="734"/>
    </location>
</feature>
<dbReference type="FunFam" id="4.10.1000.10:FF:000001">
    <property type="entry name" value="zinc finger CCCH domain-containing protein 15-like"/>
    <property type="match status" value="1"/>
</dbReference>
<feature type="compositionally biased region" description="Low complexity" evidence="6">
    <location>
        <begin position="569"/>
        <end position="589"/>
    </location>
</feature>
<feature type="domain" description="C3H1-type" evidence="7">
    <location>
        <begin position="597"/>
        <end position="625"/>
    </location>
</feature>
<keyword evidence="2" id="KW-0677">Repeat</keyword>
<name>A0A8H7FBM7_AGABI</name>
<dbReference type="Gene3D" id="4.10.1000.10">
    <property type="entry name" value="Zinc finger, CCCH-type"/>
    <property type="match status" value="2"/>
</dbReference>
<feature type="compositionally biased region" description="Polar residues" evidence="6">
    <location>
        <begin position="11"/>
        <end position="24"/>
    </location>
</feature>